<keyword evidence="5" id="KW-1185">Reference proteome</keyword>
<gene>
    <name evidence="4" type="ORF">ASCRUDRAFT_33576</name>
</gene>
<feature type="domain" description="ABC transporter" evidence="3">
    <location>
        <begin position="16"/>
        <end position="245"/>
    </location>
</feature>
<dbReference type="OrthoDB" id="6512918at2759"/>
<name>A0A1D2VKJ8_9ASCO</name>
<dbReference type="GO" id="GO:0005524">
    <property type="term" value="F:ATP binding"/>
    <property type="evidence" value="ECO:0007669"/>
    <property type="project" value="UniProtKB-KW"/>
</dbReference>
<sequence length="311" mass="35127">MSVDNKSGKDAADLGITSENLTYIYPSTGVTGLADVNINLPWNSRTLLIGPNGAGKSTLLRLLAGKTLAKFGSIRIGGYDPFRGGSDAQGITTYLGTEWASNPVVRRDMSVLLLINSVGGDNFPEKRDELIELLDINLNWKMNNVSDGERRRVQLVMGLLKPWTVLLLDEVTVDLDVLVRARLIAFLKKETLTRKCCIVYATHIFDGLSTWPTHVIHMSGGKVLKNLEIGKSLIIDDKTHNISKQERIKLEPVYSIHPLALNWLVQDLVERGSREEEKNRPTWEELKKKFEHIYFDQPDRVGEYFSRNRRL</sequence>
<evidence type="ECO:0000256" key="2">
    <source>
        <dbReference type="ARBA" id="ARBA00022840"/>
    </source>
</evidence>
<reference evidence="5" key="1">
    <citation type="submission" date="2016-05" db="EMBL/GenBank/DDBJ databases">
        <title>Comparative genomics of biotechnologically important yeasts.</title>
        <authorList>
            <consortium name="DOE Joint Genome Institute"/>
            <person name="Riley R."/>
            <person name="Haridas S."/>
            <person name="Wolfe K.H."/>
            <person name="Lopes M.R."/>
            <person name="Hittinger C.T."/>
            <person name="Goker M."/>
            <person name="Salamov A."/>
            <person name="Wisecaver J."/>
            <person name="Long T.M."/>
            <person name="Aerts A.L."/>
            <person name="Barry K."/>
            <person name="Choi C."/>
            <person name="Clum A."/>
            <person name="Coughlan A.Y."/>
            <person name="Deshpande S."/>
            <person name="Douglass A.P."/>
            <person name="Hanson S.J."/>
            <person name="Klenk H.-P."/>
            <person name="Labutti K."/>
            <person name="Lapidus A."/>
            <person name="Lindquist E."/>
            <person name="Lipzen A."/>
            <person name="Meier-Kolthoff J.P."/>
            <person name="Ohm R.A."/>
            <person name="Otillar R.P."/>
            <person name="Pangilinan J."/>
            <person name="Peng Y."/>
            <person name="Rokas A."/>
            <person name="Rosa C.A."/>
            <person name="Scheuner C."/>
            <person name="Sibirny A.A."/>
            <person name="Slot J.C."/>
            <person name="Stielow J.B."/>
            <person name="Sun H."/>
            <person name="Kurtzman C.P."/>
            <person name="Blackwell M."/>
            <person name="Grigoriev I.V."/>
            <person name="Jeffries T.W."/>
        </authorList>
    </citation>
    <scope>NUCLEOTIDE SEQUENCE [LARGE SCALE GENOMIC DNA]</scope>
    <source>
        <strain evidence="5">DSM 1968</strain>
    </source>
</reference>
<protein>
    <submittedName>
        <fullName evidence="4">Putative CCR4-NOT complex associated factor Caf16p</fullName>
    </submittedName>
</protein>
<accession>A0A1D2VKJ8</accession>
<dbReference type="Gene3D" id="3.40.50.300">
    <property type="entry name" value="P-loop containing nucleotide triphosphate hydrolases"/>
    <property type="match status" value="1"/>
</dbReference>
<dbReference type="CDD" id="cd00267">
    <property type="entry name" value="ABC_ATPase"/>
    <property type="match status" value="1"/>
</dbReference>
<dbReference type="Proteomes" id="UP000095038">
    <property type="component" value="Unassembled WGS sequence"/>
</dbReference>
<evidence type="ECO:0000259" key="3">
    <source>
        <dbReference type="PROSITE" id="PS50893"/>
    </source>
</evidence>
<dbReference type="InterPro" id="IPR027417">
    <property type="entry name" value="P-loop_NTPase"/>
</dbReference>
<dbReference type="PROSITE" id="PS50893">
    <property type="entry name" value="ABC_TRANSPORTER_2"/>
    <property type="match status" value="1"/>
</dbReference>
<proteinExistence type="predicted"/>
<keyword evidence="1" id="KW-0547">Nucleotide-binding</keyword>
<evidence type="ECO:0000313" key="4">
    <source>
        <dbReference type="EMBL" id="ODV62130.1"/>
    </source>
</evidence>
<dbReference type="InterPro" id="IPR003439">
    <property type="entry name" value="ABC_transporter-like_ATP-bd"/>
</dbReference>
<keyword evidence="2" id="KW-0067">ATP-binding</keyword>
<evidence type="ECO:0000256" key="1">
    <source>
        <dbReference type="ARBA" id="ARBA00022741"/>
    </source>
</evidence>
<evidence type="ECO:0000313" key="5">
    <source>
        <dbReference type="Proteomes" id="UP000095038"/>
    </source>
</evidence>
<dbReference type="InParanoid" id="A0A1D2VKJ8"/>
<dbReference type="STRING" id="1344418.A0A1D2VKJ8"/>
<dbReference type="AlphaFoldDB" id="A0A1D2VKJ8"/>
<dbReference type="EMBL" id="KV454478">
    <property type="protein sequence ID" value="ODV62130.1"/>
    <property type="molecule type" value="Genomic_DNA"/>
</dbReference>
<dbReference type="FunCoup" id="A0A1D2VKJ8">
    <property type="interactions" value="429"/>
</dbReference>
<dbReference type="GeneID" id="30964078"/>
<dbReference type="PANTHER" id="PTHR43158">
    <property type="entry name" value="SKFA PEPTIDE EXPORT ATP-BINDING PROTEIN SKFE"/>
    <property type="match status" value="1"/>
</dbReference>
<organism evidence="4 5">
    <name type="scientific">Ascoidea rubescens DSM 1968</name>
    <dbReference type="NCBI Taxonomy" id="1344418"/>
    <lineage>
        <taxon>Eukaryota</taxon>
        <taxon>Fungi</taxon>
        <taxon>Dikarya</taxon>
        <taxon>Ascomycota</taxon>
        <taxon>Saccharomycotina</taxon>
        <taxon>Saccharomycetes</taxon>
        <taxon>Ascoideaceae</taxon>
        <taxon>Ascoidea</taxon>
    </lineage>
</organism>
<dbReference type="SMART" id="SM00382">
    <property type="entry name" value="AAA"/>
    <property type="match status" value="1"/>
</dbReference>
<dbReference type="RefSeq" id="XP_020048437.1">
    <property type="nucleotide sequence ID" value="XM_020190442.1"/>
</dbReference>
<dbReference type="InterPro" id="IPR003593">
    <property type="entry name" value="AAA+_ATPase"/>
</dbReference>
<dbReference type="GO" id="GO:0016887">
    <property type="term" value="F:ATP hydrolysis activity"/>
    <property type="evidence" value="ECO:0007669"/>
    <property type="project" value="InterPro"/>
</dbReference>
<dbReference type="Pfam" id="PF00005">
    <property type="entry name" value="ABC_tran"/>
    <property type="match status" value="1"/>
</dbReference>
<dbReference type="PANTHER" id="PTHR43158:SF2">
    <property type="entry name" value="SKFA PEPTIDE EXPORT ATP-BINDING PROTEIN SKFE"/>
    <property type="match status" value="1"/>
</dbReference>
<dbReference type="SUPFAM" id="SSF52540">
    <property type="entry name" value="P-loop containing nucleoside triphosphate hydrolases"/>
    <property type="match status" value="1"/>
</dbReference>